<dbReference type="PRINTS" id="PR00145">
    <property type="entry name" value="ARGSUCLYASE"/>
</dbReference>
<dbReference type="STRING" id="1203554.HMPREF1476_01869"/>
<dbReference type="SUPFAM" id="SSF48557">
    <property type="entry name" value="L-aspartase-like"/>
    <property type="match status" value="1"/>
</dbReference>
<evidence type="ECO:0000256" key="3">
    <source>
        <dbReference type="ARBA" id="ARBA00012338"/>
    </source>
</evidence>
<dbReference type="InterPro" id="IPR024083">
    <property type="entry name" value="Fumarase/histidase_N"/>
</dbReference>
<evidence type="ECO:0000256" key="1">
    <source>
        <dbReference type="ARBA" id="ARBA00000985"/>
    </source>
</evidence>
<keyword evidence="5 8" id="KW-0456">Lyase</keyword>
<evidence type="ECO:0000259" key="7">
    <source>
        <dbReference type="Pfam" id="PF14698"/>
    </source>
</evidence>
<evidence type="ECO:0000256" key="2">
    <source>
        <dbReference type="ARBA" id="ARBA00004941"/>
    </source>
</evidence>
<evidence type="ECO:0000256" key="4">
    <source>
        <dbReference type="ARBA" id="ARBA00022571"/>
    </source>
</evidence>
<dbReference type="EC" id="4.3.2.1" evidence="3"/>
<dbReference type="GO" id="GO:0004056">
    <property type="term" value="F:argininosuccinate lyase activity"/>
    <property type="evidence" value="ECO:0007669"/>
    <property type="project" value="UniProtKB-EC"/>
</dbReference>
<dbReference type="InterPro" id="IPR000362">
    <property type="entry name" value="Fumarate_lyase_fam"/>
</dbReference>
<reference evidence="8 9" key="1">
    <citation type="submission" date="2013-04" db="EMBL/GenBank/DDBJ databases">
        <title>The Genome Sequence of Sutterella wadsworthensis HGA0223.</title>
        <authorList>
            <consortium name="The Broad Institute Genomics Platform"/>
            <person name="Earl A."/>
            <person name="Ward D."/>
            <person name="Feldgarden M."/>
            <person name="Gevers D."/>
            <person name="Schmidt T.M."/>
            <person name="Dover J."/>
            <person name="Dai D."/>
            <person name="Walker B."/>
            <person name="Young S."/>
            <person name="Zeng Q."/>
            <person name="Gargeya S."/>
            <person name="Fitzgerald M."/>
            <person name="Haas B."/>
            <person name="Abouelleil A."/>
            <person name="Allen A.W."/>
            <person name="Alvarado L."/>
            <person name="Arachchi H.M."/>
            <person name="Berlin A.M."/>
            <person name="Chapman S.B."/>
            <person name="Gainer-Dewar J."/>
            <person name="Goldberg J."/>
            <person name="Griggs A."/>
            <person name="Gujja S."/>
            <person name="Hansen M."/>
            <person name="Howarth C."/>
            <person name="Imamovic A."/>
            <person name="Ireland A."/>
            <person name="Larimer J."/>
            <person name="McCowan C."/>
            <person name="Murphy C."/>
            <person name="Pearson M."/>
            <person name="Poon T.W."/>
            <person name="Priest M."/>
            <person name="Roberts A."/>
            <person name="Saif S."/>
            <person name="Shea T."/>
            <person name="Sisk P."/>
            <person name="Sykes S."/>
            <person name="Wortman J."/>
            <person name="Nusbaum C."/>
            <person name="Birren B."/>
        </authorList>
    </citation>
    <scope>NUCLEOTIDE SEQUENCE [LARGE SCALE GENOMIC DNA]</scope>
    <source>
        <strain evidence="8 9">HGA0223</strain>
    </source>
</reference>
<organism evidence="8 9">
    <name type="scientific">Sutterella wadsworthensis HGA0223</name>
    <dbReference type="NCBI Taxonomy" id="1203554"/>
    <lineage>
        <taxon>Bacteria</taxon>
        <taxon>Pseudomonadati</taxon>
        <taxon>Pseudomonadota</taxon>
        <taxon>Betaproteobacteria</taxon>
        <taxon>Burkholderiales</taxon>
        <taxon>Sutterellaceae</taxon>
        <taxon>Sutterella</taxon>
    </lineage>
</organism>
<dbReference type="GO" id="GO:0005829">
    <property type="term" value="C:cytosol"/>
    <property type="evidence" value="ECO:0007669"/>
    <property type="project" value="TreeGrafter"/>
</dbReference>
<dbReference type="RefSeq" id="WP_016475001.1">
    <property type="nucleotide sequence ID" value="NZ_KE150480.1"/>
</dbReference>
<sequence length="497" mass="54518">MLGMHMGRVPAPSAREESGEIHRLDTYDWLQMINRASIVSNVEEGLLEKPLARRILTALNTLRDEAAKPNAVRPGLYITFEPDVLKLAGMEASVLHVGRSSQDILATANAGLNIARLMRLLDAIHEVDCALLEVARREDGALVPAYTNGVQAQPTLYSHYLLAQHQVFMRDAARIFECIRRYDVSPMGACVCNGTGWPLNVERMAQLLGFSRPLTNAFDVGQCAGNDLPLEMSQIISAVMLHVNAFLADFMVQYADPHPWIRWESTNGLYGSSAMPQKRNPGLINDCRRDAGLVIGEAQGVMLRIQNLQLGMADVRDAQVLEALADDACVTLRTFAGIVRELVVDRKRALAELNADWTCTQELADRLVRCGVDFRNAHHFASHLVTRARAAGTTPPELDYGEAKSLWLEWRSTLQNACDIPDSFPLSEKAFLGALDPAGIVAARATVGSANPELVAKGILRAQQEAARIKAEIDALVDHAKKTAFALEEALTRVLAD</sequence>
<comment type="caution">
    <text evidence="8">The sequence shown here is derived from an EMBL/GenBank/DDBJ whole genome shotgun (WGS) entry which is preliminary data.</text>
</comment>
<evidence type="ECO:0000313" key="8">
    <source>
        <dbReference type="EMBL" id="EPD98163.1"/>
    </source>
</evidence>
<evidence type="ECO:0000313" key="9">
    <source>
        <dbReference type="Proteomes" id="UP000014400"/>
    </source>
</evidence>
<dbReference type="UniPathway" id="UPA00068">
    <property type="reaction ID" value="UER00114"/>
</dbReference>
<keyword evidence="4" id="KW-0055">Arginine biosynthesis</keyword>
<protein>
    <recommendedName>
        <fullName evidence="3">argininosuccinate lyase</fullName>
        <ecNumber evidence="3">4.3.2.1</ecNumber>
    </recommendedName>
</protein>
<evidence type="ECO:0000259" key="6">
    <source>
        <dbReference type="Pfam" id="PF00206"/>
    </source>
</evidence>
<dbReference type="InterPro" id="IPR022761">
    <property type="entry name" value="Fumarate_lyase_N"/>
</dbReference>
<dbReference type="EMBL" id="ATCF01000027">
    <property type="protein sequence ID" value="EPD98163.1"/>
    <property type="molecule type" value="Genomic_DNA"/>
</dbReference>
<dbReference type="InterPro" id="IPR020557">
    <property type="entry name" value="Fumarate_lyase_CS"/>
</dbReference>
<dbReference type="Gene3D" id="1.10.40.30">
    <property type="entry name" value="Fumarase/aspartase (C-terminal domain)"/>
    <property type="match status" value="1"/>
</dbReference>
<dbReference type="PATRIC" id="fig|1203554.3.peg.1949"/>
<dbReference type="eggNOG" id="COG0165">
    <property type="taxonomic scope" value="Bacteria"/>
</dbReference>
<dbReference type="HOGENOM" id="CLU_027272_3_5_4"/>
<accession>S3BA52</accession>
<proteinExistence type="predicted"/>
<dbReference type="GO" id="GO:0042450">
    <property type="term" value="P:L-arginine biosynthetic process via ornithine"/>
    <property type="evidence" value="ECO:0007669"/>
    <property type="project" value="InterPro"/>
</dbReference>
<keyword evidence="4" id="KW-0028">Amino-acid biosynthesis</keyword>
<dbReference type="InterPro" id="IPR009049">
    <property type="entry name" value="Argininosuccinate_lyase"/>
</dbReference>
<dbReference type="Gene3D" id="1.10.275.10">
    <property type="entry name" value="Fumarase/aspartase (N-terminal domain)"/>
    <property type="match status" value="1"/>
</dbReference>
<dbReference type="PROSITE" id="PS00163">
    <property type="entry name" value="FUMARATE_LYASES"/>
    <property type="match status" value="1"/>
</dbReference>
<dbReference type="Pfam" id="PF14698">
    <property type="entry name" value="ASL_C2"/>
    <property type="match status" value="1"/>
</dbReference>
<dbReference type="InterPro" id="IPR008948">
    <property type="entry name" value="L-Aspartase-like"/>
</dbReference>
<feature type="domain" description="Fumarate lyase N-terminal" evidence="6">
    <location>
        <begin position="92"/>
        <end position="295"/>
    </location>
</feature>
<dbReference type="PRINTS" id="PR00149">
    <property type="entry name" value="FUMRATELYASE"/>
</dbReference>
<dbReference type="Pfam" id="PF00206">
    <property type="entry name" value="Lyase_1"/>
    <property type="match status" value="1"/>
</dbReference>
<comment type="pathway">
    <text evidence="2">Amino-acid biosynthesis; L-arginine biosynthesis; L-arginine from L-ornithine and carbamoyl phosphate: step 3/3.</text>
</comment>
<dbReference type="PANTHER" id="PTHR43814:SF1">
    <property type="entry name" value="ARGININOSUCCINATE LYASE"/>
    <property type="match status" value="1"/>
</dbReference>
<name>S3BA52_9BURK</name>
<evidence type="ECO:0000256" key="5">
    <source>
        <dbReference type="ARBA" id="ARBA00023239"/>
    </source>
</evidence>
<feature type="domain" description="Argininosuccinate lyase C-terminal" evidence="7">
    <location>
        <begin position="362"/>
        <end position="441"/>
    </location>
</feature>
<dbReference type="InterPro" id="IPR029419">
    <property type="entry name" value="Arg_succ_lyase_C"/>
</dbReference>
<keyword evidence="9" id="KW-1185">Reference proteome</keyword>
<dbReference type="Proteomes" id="UP000014400">
    <property type="component" value="Unassembled WGS sequence"/>
</dbReference>
<gene>
    <name evidence="8" type="ORF">HMPREF1476_01869</name>
</gene>
<dbReference type="AlphaFoldDB" id="S3BA52"/>
<dbReference type="PANTHER" id="PTHR43814">
    <property type="entry name" value="ARGININOSUCCINATE LYASE"/>
    <property type="match status" value="1"/>
</dbReference>
<comment type="catalytic activity">
    <reaction evidence="1">
        <text>2-(N(omega)-L-arginino)succinate = fumarate + L-arginine</text>
        <dbReference type="Rhea" id="RHEA:24020"/>
        <dbReference type="ChEBI" id="CHEBI:29806"/>
        <dbReference type="ChEBI" id="CHEBI:32682"/>
        <dbReference type="ChEBI" id="CHEBI:57472"/>
        <dbReference type="EC" id="4.3.2.1"/>
    </reaction>
</comment>
<dbReference type="Gene3D" id="1.20.200.10">
    <property type="entry name" value="Fumarase/aspartase (Central domain)"/>
    <property type="match status" value="1"/>
</dbReference>